<evidence type="ECO:0000256" key="2">
    <source>
        <dbReference type="ARBA" id="ARBA00022525"/>
    </source>
</evidence>
<dbReference type="RefSeq" id="WP_147459517.1">
    <property type="nucleotide sequence ID" value="NZ_JBIUBA010000006.1"/>
</dbReference>
<dbReference type="PANTHER" id="PTHR38340:SF1">
    <property type="entry name" value="S-LAYER PROTEIN"/>
    <property type="match status" value="1"/>
</dbReference>
<gene>
    <name evidence="4" type="ORF">DFJ66_8020</name>
</gene>
<dbReference type="GO" id="GO:0005509">
    <property type="term" value="F:calcium ion binding"/>
    <property type="evidence" value="ECO:0007669"/>
    <property type="project" value="InterPro"/>
</dbReference>
<keyword evidence="5" id="KW-1185">Reference proteome</keyword>
<evidence type="ECO:0000313" key="5">
    <source>
        <dbReference type="Proteomes" id="UP000272729"/>
    </source>
</evidence>
<feature type="signal peptide" evidence="3">
    <location>
        <begin position="1"/>
        <end position="25"/>
    </location>
</feature>
<dbReference type="OrthoDB" id="3281695at2"/>
<name>A0A495XQC8_9PSEU</name>
<dbReference type="AlphaFoldDB" id="A0A495XQC8"/>
<comment type="caution">
    <text evidence="4">The sequence shown here is derived from an EMBL/GenBank/DDBJ whole genome shotgun (WGS) entry which is preliminary data.</text>
</comment>
<dbReference type="InterPro" id="IPR001343">
    <property type="entry name" value="Hemolysn_Ca-bd"/>
</dbReference>
<comment type="subcellular location">
    <subcellularLocation>
        <location evidence="1">Secreted</location>
    </subcellularLocation>
</comment>
<dbReference type="PANTHER" id="PTHR38340">
    <property type="entry name" value="S-LAYER PROTEIN"/>
    <property type="match status" value="1"/>
</dbReference>
<dbReference type="Pfam" id="PF00353">
    <property type="entry name" value="HemolysinCabind"/>
    <property type="match status" value="2"/>
</dbReference>
<organism evidence="4 5">
    <name type="scientific">Saccharothrix variisporea</name>
    <dbReference type="NCBI Taxonomy" id="543527"/>
    <lineage>
        <taxon>Bacteria</taxon>
        <taxon>Bacillati</taxon>
        <taxon>Actinomycetota</taxon>
        <taxon>Actinomycetes</taxon>
        <taxon>Pseudonocardiales</taxon>
        <taxon>Pseudonocardiaceae</taxon>
        <taxon>Saccharothrix</taxon>
    </lineage>
</organism>
<accession>A0A495XQC8</accession>
<evidence type="ECO:0000256" key="3">
    <source>
        <dbReference type="SAM" id="SignalP"/>
    </source>
</evidence>
<dbReference type="Proteomes" id="UP000272729">
    <property type="component" value="Unassembled WGS sequence"/>
</dbReference>
<dbReference type="InterPro" id="IPR018511">
    <property type="entry name" value="Hemolysin-typ_Ca-bd_CS"/>
</dbReference>
<keyword evidence="3" id="KW-0732">Signal</keyword>
<proteinExistence type="predicted"/>
<keyword evidence="2" id="KW-0964">Secreted</keyword>
<sequence length="281" mass="27351">MRVWGIAVLAASLAVLPLVPGVASAGDAAVGALGVVDGVLSFTAYDGVDNQLKVETLDAGRVRVEDRAGALDLVGRGCVDSPARADEHQVICDLGGVTAVVLDGRDGDDSLDVRDPMSVHLLGGAGNDQLNSSAGDDVLDGGPGNDVLYGGLGDDVLTGGPGADLLDGAADVDVVSYAERVNGVVADLDGSPGDDGAPGEHDTILGSVEHLVGGAGDDTLVGSGAPNTLVGGPGDDRLSGLGGADVLVGGAGFDLLDGGPQVDTCDVGPGGGTTAACELLP</sequence>
<dbReference type="Gene3D" id="2.150.10.10">
    <property type="entry name" value="Serralysin-like metalloprotease, C-terminal"/>
    <property type="match status" value="2"/>
</dbReference>
<protein>
    <submittedName>
        <fullName evidence="4">Hemolysin type calcium-binding protein</fullName>
    </submittedName>
</protein>
<dbReference type="InterPro" id="IPR011049">
    <property type="entry name" value="Serralysin-like_metalloprot_C"/>
</dbReference>
<dbReference type="EMBL" id="RBXR01000001">
    <property type="protein sequence ID" value="RKT74653.1"/>
    <property type="molecule type" value="Genomic_DNA"/>
</dbReference>
<dbReference type="InterPro" id="IPR050557">
    <property type="entry name" value="RTX_toxin/Mannuronan_C5-epim"/>
</dbReference>
<reference evidence="4 5" key="1">
    <citation type="submission" date="2018-10" db="EMBL/GenBank/DDBJ databases">
        <title>Sequencing the genomes of 1000 actinobacteria strains.</title>
        <authorList>
            <person name="Klenk H.-P."/>
        </authorList>
    </citation>
    <scope>NUCLEOTIDE SEQUENCE [LARGE SCALE GENOMIC DNA]</scope>
    <source>
        <strain evidence="4 5">DSM 43911</strain>
    </source>
</reference>
<evidence type="ECO:0000256" key="1">
    <source>
        <dbReference type="ARBA" id="ARBA00004613"/>
    </source>
</evidence>
<evidence type="ECO:0000313" key="4">
    <source>
        <dbReference type="EMBL" id="RKT74653.1"/>
    </source>
</evidence>
<feature type="chain" id="PRO_5019809048" evidence="3">
    <location>
        <begin position="26"/>
        <end position="281"/>
    </location>
</feature>
<dbReference type="GO" id="GO:0005576">
    <property type="term" value="C:extracellular region"/>
    <property type="evidence" value="ECO:0007669"/>
    <property type="project" value="UniProtKB-SubCell"/>
</dbReference>
<dbReference type="SUPFAM" id="SSF51120">
    <property type="entry name" value="beta-Roll"/>
    <property type="match status" value="1"/>
</dbReference>
<dbReference type="PROSITE" id="PS00330">
    <property type="entry name" value="HEMOLYSIN_CALCIUM"/>
    <property type="match status" value="5"/>
</dbReference>
<dbReference type="PRINTS" id="PR00313">
    <property type="entry name" value="CABNDNGRPT"/>
</dbReference>